<proteinExistence type="inferred from homology"/>
<dbReference type="InterPro" id="IPR045296">
    <property type="entry name" value="Complex1_LYR_ETFRF1_LYRM5"/>
</dbReference>
<dbReference type="Proteomes" id="UP000807716">
    <property type="component" value="Unassembled WGS sequence"/>
</dbReference>
<comment type="similarity">
    <text evidence="1">Belongs to the complex I LYR family.</text>
</comment>
<comment type="caution">
    <text evidence="2">The sequence shown here is derived from an EMBL/GenBank/DDBJ whole genome shotgun (WGS) entry which is preliminary data.</text>
</comment>
<evidence type="ECO:0000313" key="3">
    <source>
        <dbReference type="Proteomes" id="UP000807716"/>
    </source>
</evidence>
<dbReference type="Pfam" id="PF13233">
    <property type="entry name" value="Complex1_LYR_2"/>
    <property type="match status" value="1"/>
</dbReference>
<keyword evidence="3" id="KW-1185">Reference proteome</keyword>
<gene>
    <name evidence="2" type="primary">LYRM5A</name>
    <name evidence="2" type="ORF">DFQ27_007079</name>
</gene>
<dbReference type="CDD" id="cd20265">
    <property type="entry name" value="Complex1_LYR_ETFRF1_LYRM5"/>
    <property type="match status" value="1"/>
</dbReference>
<dbReference type="GO" id="GO:0022904">
    <property type="term" value="P:respiratory electron transport chain"/>
    <property type="evidence" value="ECO:0007669"/>
    <property type="project" value="TreeGrafter"/>
</dbReference>
<dbReference type="InterPro" id="IPR052000">
    <property type="entry name" value="ETFRF1"/>
</dbReference>
<dbReference type="PANTHER" id="PTHR21024:SF0">
    <property type="entry name" value="ELECTRON TRANSFER FLAVOPROTEIN REGULATORY FACTOR 1"/>
    <property type="match status" value="1"/>
</dbReference>
<dbReference type="OrthoDB" id="10258445at2759"/>
<evidence type="ECO:0000256" key="1">
    <source>
        <dbReference type="ARBA" id="ARBA00009508"/>
    </source>
</evidence>
<dbReference type="EMBL" id="JAAAJB010000542">
    <property type="protein sequence ID" value="KAG0254044.1"/>
    <property type="molecule type" value="Genomic_DNA"/>
</dbReference>
<dbReference type="PANTHER" id="PTHR21024">
    <property type="entry name" value="GROWTH HORMONE-INDUCIBLE SOLUBLE PROTEIN-RELATED"/>
    <property type="match status" value="1"/>
</dbReference>
<sequence>MFQLLYLGREYPAGEEFFHKRLKAAFQKNAHLTDPKEIQKRIDLGDYVCKEIEAMYHINKYRAMKKRYYEDHHDQDLVQRQANIQSMADKA</sequence>
<dbReference type="AlphaFoldDB" id="A0A9P6PWL3"/>
<evidence type="ECO:0000313" key="2">
    <source>
        <dbReference type="EMBL" id="KAG0254044.1"/>
    </source>
</evidence>
<dbReference type="GO" id="GO:0005739">
    <property type="term" value="C:mitochondrion"/>
    <property type="evidence" value="ECO:0007669"/>
    <property type="project" value="TreeGrafter"/>
</dbReference>
<accession>A0A9P6PWL3</accession>
<reference evidence="2" key="1">
    <citation type="journal article" date="2020" name="Fungal Divers.">
        <title>Resolving the Mortierellaceae phylogeny through synthesis of multi-gene phylogenetics and phylogenomics.</title>
        <authorList>
            <person name="Vandepol N."/>
            <person name="Liber J."/>
            <person name="Desiro A."/>
            <person name="Na H."/>
            <person name="Kennedy M."/>
            <person name="Barry K."/>
            <person name="Grigoriev I.V."/>
            <person name="Miller A.N."/>
            <person name="O'Donnell K."/>
            <person name="Stajich J.E."/>
            <person name="Bonito G."/>
        </authorList>
    </citation>
    <scope>NUCLEOTIDE SEQUENCE</scope>
    <source>
        <strain evidence="2">BC1065</strain>
    </source>
</reference>
<protein>
    <submittedName>
        <fullName evidence="2">LYR motif-containing protein 5A</fullName>
    </submittedName>
</protein>
<name>A0A9P6PWL3_9FUNG</name>
<dbReference type="GO" id="GO:0090324">
    <property type="term" value="P:negative regulation of oxidative phosphorylation"/>
    <property type="evidence" value="ECO:0007669"/>
    <property type="project" value="InterPro"/>
</dbReference>
<organism evidence="2 3">
    <name type="scientific">Actinomortierella ambigua</name>
    <dbReference type="NCBI Taxonomy" id="1343610"/>
    <lineage>
        <taxon>Eukaryota</taxon>
        <taxon>Fungi</taxon>
        <taxon>Fungi incertae sedis</taxon>
        <taxon>Mucoromycota</taxon>
        <taxon>Mortierellomycotina</taxon>
        <taxon>Mortierellomycetes</taxon>
        <taxon>Mortierellales</taxon>
        <taxon>Mortierellaceae</taxon>
        <taxon>Actinomortierella</taxon>
    </lineage>
</organism>